<protein>
    <recommendedName>
        <fullName evidence="4">SCP domain-containing protein</fullName>
    </recommendedName>
</protein>
<evidence type="ECO:0000256" key="1">
    <source>
        <dbReference type="ARBA" id="ARBA00003143"/>
    </source>
</evidence>
<dbReference type="PRINTS" id="PR00837">
    <property type="entry name" value="V5TPXLIKE"/>
</dbReference>
<keyword evidence="3" id="KW-0732">Signal</keyword>
<dbReference type="Pfam" id="PF00188">
    <property type="entry name" value="CAP"/>
    <property type="match status" value="1"/>
</dbReference>
<evidence type="ECO:0000313" key="5">
    <source>
        <dbReference type="EMBL" id="KAL2635444.1"/>
    </source>
</evidence>
<dbReference type="Proteomes" id="UP001605036">
    <property type="component" value="Unassembled WGS sequence"/>
</dbReference>
<keyword evidence="6" id="KW-1185">Reference proteome</keyword>
<dbReference type="CDD" id="cd05381">
    <property type="entry name" value="CAP_PR-1"/>
    <property type="match status" value="1"/>
</dbReference>
<evidence type="ECO:0000313" key="6">
    <source>
        <dbReference type="Proteomes" id="UP001605036"/>
    </source>
</evidence>
<dbReference type="SUPFAM" id="SSF55797">
    <property type="entry name" value="PR-1-like"/>
    <property type="match status" value="1"/>
</dbReference>
<comment type="caution">
    <text evidence="5">The sequence shown here is derived from an EMBL/GenBank/DDBJ whole genome shotgun (WGS) entry which is preliminary data.</text>
</comment>
<evidence type="ECO:0000259" key="4">
    <source>
        <dbReference type="SMART" id="SM00198"/>
    </source>
</evidence>
<dbReference type="FunFam" id="3.40.33.10:FF:000004">
    <property type="entry name" value="CAP, cysteine-rich secretory protein, antigen 5"/>
    <property type="match status" value="1"/>
</dbReference>
<dbReference type="InterPro" id="IPR001283">
    <property type="entry name" value="CRISP-related"/>
</dbReference>
<keyword evidence="2" id="KW-0568">Pathogenesis-related protein</keyword>
<dbReference type="Gene3D" id="3.40.33.10">
    <property type="entry name" value="CAP"/>
    <property type="match status" value="1"/>
</dbReference>
<dbReference type="InterPro" id="IPR035940">
    <property type="entry name" value="CAP_sf"/>
</dbReference>
<name>A0ABD1YYH9_9MARC</name>
<organism evidence="5 6">
    <name type="scientific">Riccia fluitans</name>
    <dbReference type="NCBI Taxonomy" id="41844"/>
    <lineage>
        <taxon>Eukaryota</taxon>
        <taxon>Viridiplantae</taxon>
        <taxon>Streptophyta</taxon>
        <taxon>Embryophyta</taxon>
        <taxon>Marchantiophyta</taxon>
        <taxon>Marchantiopsida</taxon>
        <taxon>Marchantiidae</taxon>
        <taxon>Marchantiales</taxon>
        <taxon>Ricciaceae</taxon>
        <taxon>Riccia</taxon>
    </lineage>
</organism>
<gene>
    <name evidence="5" type="ORF">R1flu_006923</name>
</gene>
<evidence type="ECO:0000256" key="3">
    <source>
        <dbReference type="SAM" id="SignalP"/>
    </source>
</evidence>
<sequence>MASSTITLLLLMMVMAMGREAEAQTWEQQFLDPQNAARRAVGVPSLTWDWTLARYAQNWANIRASRGNNCGLKHSYGPYGETLYWSSWRSTPWDACRFWLNEKAYYNYESNYCRPGKMCGHYTQIVWRTTTRVGCASASCPAGGTFTVCNFSPKGNYIGRRPY</sequence>
<comment type="function">
    <text evidence="1">Probably involved in the defense reaction of plants against pathogens.</text>
</comment>
<dbReference type="PRINTS" id="PR00838">
    <property type="entry name" value="V5ALLERGEN"/>
</dbReference>
<dbReference type="InterPro" id="IPR018244">
    <property type="entry name" value="Allrgn_V5/Tpx1_CS"/>
</dbReference>
<dbReference type="AlphaFoldDB" id="A0ABD1YYH9"/>
<dbReference type="InterPro" id="IPR014044">
    <property type="entry name" value="CAP_dom"/>
</dbReference>
<feature type="signal peptide" evidence="3">
    <location>
        <begin position="1"/>
        <end position="23"/>
    </location>
</feature>
<feature type="domain" description="SCP" evidence="4">
    <location>
        <begin position="25"/>
        <end position="159"/>
    </location>
</feature>
<evidence type="ECO:0000256" key="2">
    <source>
        <dbReference type="ARBA" id="ARBA00023265"/>
    </source>
</evidence>
<feature type="chain" id="PRO_5044856527" description="SCP domain-containing protein" evidence="3">
    <location>
        <begin position="24"/>
        <end position="163"/>
    </location>
</feature>
<dbReference type="EMBL" id="JBHFFA010000003">
    <property type="protein sequence ID" value="KAL2635444.1"/>
    <property type="molecule type" value="Genomic_DNA"/>
</dbReference>
<dbReference type="PANTHER" id="PTHR10334">
    <property type="entry name" value="CYSTEINE-RICH SECRETORY PROTEIN-RELATED"/>
    <property type="match status" value="1"/>
</dbReference>
<reference evidence="5 6" key="1">
    <citation type="submission" date="2024-09" db="EMBL/GenBank/DDBJ databases">
        <title>Chromosome-scale assembly of Riccia fluitans.</title>
        <authorList>
            <person name="Paukszto L."/>
            <person name="Sawicki J."/>
            <person name="Karawczyk K."/>
            <person name="Piernik-Szablinska J."/>
            <person name="Szczecinska M."/>
            <person name="Mazdziarz M."/>
        </authorList>
    </citation>
    <scope>NUCLEOTIDE SEQUENCE [LARGE SCALE GENOMIC DNA]</scope>
    <source>
        <strain evidence="5">Rf_01</strain>
        <tissue evidence="5">Aerial parts of the thallus</tissue>
    </source>
</reference>
<keyword evidence="2" id="KW-0611">Plant defense</keyword>
<proteinExistence type="predicted"/>
<dbReference type="PROSITE" id="PS01009">
    <property type="entry name" value="CRISP_1"/>
    <property type="match status" value="1"/>
</dbReference>
<dbReference type="SMART" id="SM00198">
    <property type="entry name" value="SCP"/>
    <property type="match status" value="1"/>
</dbReference>
<accession>A0ABD1YYH9</accession>
<dbReference type="InterPro" id="IPR002413">
    <property type="entry name" value="V5_allergen-like"/>
</dbReference>